<feature type="transmembrane region" description="Helical" evidence="6">
    <location>
        <begin position="305"/>
        <end position="325"/>
    </location>
</feature>
<feature type="transmembrane region" description="Helical" evidence="6">
    <location>
        <begin position="279"/>
        <end position="298"/>
    </location>
</feature>
<evidence type="ECO:0000259" key="7">
    <source>
        <dbReference type="Pfam" id="PF12832"/>
    </source>
</evidence>
<comment type="similarity">
    <text evidence="2">Belongs to the major facilitator superfamily. MFSD6 family.</text>
</comment>
<dbReference type="OMA" id="PVIMELA"/>
<feature type="transmembrane region" description="Helical" evidence="6">
    <location>
        <begin position="255"/>
        <end position="273"/>
    </location>
</feature>
<keyword evidence="3 6" id="KW-0812">Transmembrane</keyword>
<feature type="transmembrane region" description="Helical" evidence="6">
    <location>
        <begin position="117"/>
        <end position="134"/>
    </location>
</feature>
<name>A0A087USR6_STEMI</name>
<dbReference type="PANTHER" id="PTHR16172">
    <property type="entry name" value="MAJOR FACILITATOR SUPERFAMILY DOMAIN-CONTAINING PROTEIN 6-LIKE"/>
    <property type="match status" value="1"/>
</dbReference>
<protein>
    <submittedName>
        <fullName evidence="8">Major facilitator superfamily domain-containing protein 6</fullName>
    </submittedName>
</protein>
<feature type="transmembrane region" description="Helical" evidence="6">
    <location>
        <begin position="76"/>
        <end position="97"/>
    </location>
</feature>
<dbReference type="OrthoDB" id="515887at2759"/>
<dbReference type="Pfam" id="PF12832">
    <property type="entry name" value="MFS_1_like"/>
    <property type="match status" value="1"/>
</dbReference>
<sequence length="381" mass="42717">MNLEDKQKFVNLSVSINFNSTSRIKNETFYYILPLAHRNTTSSWCNESQQDDYTIVCTFLSDEMCEWEKEHRWKLLVTNIMLFVVYLTAYTNCYRILDVAAMSLVKEHNSDFGRERFFSLLGILIFSSIAGYLVDACTAPGEEKNYASALYLHLVLLLVSLIIICILKIKIEPPAKNMWRKTFHLIQNADVISFILVLFVLGATWNFTKNFTNWFLVELNAPGSLLGLIPAASSLYGLPFLLASNWWVKKIGSSNLFILALLAYAVSACGYSLLNNPWLALLLEITAVLSYHLLWVAVVIHSHGIAPEGLTATVISTAGAIHYSIGKFTGSLIGGLIMDAYGGRTAFRVIAIICLVAAVMYGLYVYIRRSCFTTKQDFSAK</sequence>
<evidence type="ECO:0000313" key="9">
    <source>
        <dbReference type="Proteomes" id="UP000054359"/>
    </source>
</evidence>
<dbReference type="Proteomes" id="UP000054359">
    <property type="component" value="Unassembled WGS sequence"/>
</dbReference>
<dbReference type="AlphaFoldDB" id="A0A087USR6"/>
<reference evidence="8 9" key="1">
    <citation type="submission" date="2013-11" db="EMBL/GenBank/DDBJ databases">
        <title>Genome sequencing of Stegodyphus mimosarum.</title>
        <authorList>
            <person name="Bechsgaard J."/>
        </authorList>
    </citation>
    <scope>NUCLEOTIDE SEQUENCE [LARGE SCALE GENOMIC DNA]</scope>
</reference>
<evidence type="ECO:0000313" key="8">
    <source>
        <dbReference type="EMBL" id="KFM80405.1"/>
    </source>
</evidence>
<dbReference type="GO" id="GO:0016020">
    <property type="term" value="C:membrane"/>
    <property type="evidence" value="ECO:0007669"/>
    <property type="project" value="UniProtKB-SubCell"/>
</dbReference>
<dbReference type="EMBL" id="KK121402">
    <property type="protein sequence ID" value="KFM80405.1"/>
    <property type="molecule type" value="Genomic_DNA"/>
</dbReference>
<dbReference type="SUPFAM" id="SSF103473">
    <property type="entry name" value="MFS general substrate transporter"/>
    <property type="match status" value="1"/>
</dbReference>
<proteinExistence type="inferred from homology"/>
<evidence type="ECO:0000256" key="5">
    <source>
        <dbReference type="ARBA" id="ARBA00023136"/>
    </source>
</evidence>
<dbReference type="Gene3D" id="1.20.1250.20">
    <property type="entry name" value="MFS general substrate transporter like domains"/>
    <property type="match status" value="1"/>
</dbReference>
<feature type="transmembrane region" description="Helical" evidence="6">
    <location>
        <begin position="228"/>
        <end position="248"/>
    </location>
</feature>
<comment type="subcellular location">
    <subcellularLocation>
        <location evidence="1">Membrane</location>
        <topology evidence="1">Multi-pass membrane protein</topology>
    </subcellularLocation>
</comment>
<feature type="transmembrane region" description="Helical" evidence="6">
    <location>
        <begin position="345"/>
        <end position="367"/>
    </location>
</feature>
<feature type="transmembrane region" description="Helical" evidence="6">
    <location>
        <begin position="188"/>
        <end position="208"/>
    </location>
</feature>
<feature type="transmembrane region" description="Helical" evidence="6">
    <location>
        <begin position="146"/>
        <end position="167"/>
    </location>
</feature>
<dbReference type="InterPro" id="IPR051717">
    <property type="entry name" value="MFS_MFSD6"/>
</dbReference>
<evidence type="ECO:0000256" key="1">
    <source>
        <dbReference type="ARBA" id="ARBA00004141"/>
    </source>
</evidence>
<dbReference type="STRING" id="407821.A0A087USR6"/>
<keyword evidence="4 6" id="KW-1133">Transmembrane helix</keyword>
<dbReference type="PANTHER" id="PTHR16172:SF41">
    <property type="entry name" value="MAJOR FACILITATOR SUPERFAMILY DOMAIN-CONTAINING PROTEIN 6-LIKE"/>
    <property type="match status" value="1"/>
</dbReference>
<keyword evidence="5 6" id="KW-0472">Membrane</keyword>
<accession>A0A087USR6</accession>
<evidence type="ECO:0000256" key="4">
    <source>
        <dbReference type="ARBA" id="ARBA00022989"/>
    </source>
</evidence>
<dbReference type="InterPro" id="IPR024989">
    <property type="entry name" value="MFS_assoc_dom"/>
</dbReference>
<feature type="non-terminal residue" evidence="8">
    <location>
        <position position="381"/>
    </location>
</feature>
<gene>
    <name evidence="8" type="ORF">X975_04665</name>
</gene>
<dbReference type="InterPro" id="IPR036259">
    <property type="entry name" value="MFS_trans_sf"/>
</dbReference>
<organism evidence="8 9">
    <name type="scientific">Stegodyphus mimosarum</name>
    <name type="common">African social velvet spider</name>
    <dbReference type="NCBI Taxonomy" id="407821"/>
    <lineage>
        <taxon>Eukaryota</taxon>
        <taxon>Metazoa</taxon>
        <taxon>Ecdysozoa</taxon>
        <taxon>Arthropoda</taxon>
        <taxon>Chelicerata</taxon>
        <taxon>Arachnida</taxon>
        <taxon>Araneae</taxon>
        <taxon>Araneomorphae</taxon>
        <taxon>Entelegynae</taxon>
        <taxon>Eresoidea</taxon>
        <taxon>Eresidae</taxon>
        <taxon>Stegodyphus</taxon>
    </lineage>
</organism>
<keyword evidence="9" id="KW-1185">Reference proteome</keyword>
<evidence type="ECO:0000256" key="3">
    <source>
        <dbReference type="ARBA" id="ARBA00022692"/>
    </source>
</evidence>
<feature type="domain" description="Major facilitator superfamily associated" evidence="7">
    <location>
        <begin position="79"/>
        <end position="349"/>
    </location>
</feature>
<evidence type="ECO:0000256" key="6">
    <source>
        <dbReference type="SAM" id="Phobius"/>
    </source>
</evidence>
<evidence type="ECO:0000256" key="2">
    <source>
        <dbReference type="ARBA" id="ARBA00005241"/>
    </source>
</evidence>